<evidence type="ECO:0000313" key="2">
    <source>
        <dbReference type="EMBL" id="MFC7366620.1"/>
    </source>
</evidence>
<name>A0ABW2NKZ7_9BACL</name>
<evidence type="ECO:0000313" key="3">
    <source>
        <dbReference type="Proteomes" id="UP001596483"/>
    </source>
</evidence>
<evidence type="ECO:0000256" key="1">
    <source>
        <dbReference type="SAM" id="Coils"/>
    </source>
</evidence>
<keyword evidence="1" id="KW-0175">Coiled coil</keyword>
<comment type="caution">
    <text evidence="2">The sequence shown here is derived from an EMBL/GenBank/DDBJ whole genome shotgun (WGS) entry which is preliminary data.</text>
</comment>
<feature type="coiled-coil region" evidence="1">
    <location>
        <begin position="24"/>
        <end position="51"/>
    </location>
</feature>
<reference evidence="3" key="1">
    <citation type="journal article" date="2019" name="Int. J. Syst. Evol. Microbiol.">
        <title>The Global Catalogue of Microorganisms (GCM) 10K type strain sequencing project: providing services to taxonomists for standard genome sequencing and annotation.</title>
        <authorList>
            <consortium name="The Broad Institute Genomics Platform"/>
            <consortium name="The Broad Institute Genome Sequencing Center for Infectious Disease"/>
            <person name="Wu L."/>
            <person name="Ma J."/>
        </authorList>
    </citation>
    <scope>NUCLEOTIDE SEQUENCE [LARGE SCALE GENOMIC DNA]</scope>
    <source>
        <strain evidence="3">JCM 4738</strain>
    </source>
</reference>
<sequence length="319" mass="36914">MEKIAKEYLKLYRDPEVTEYLYTYEDLEEYLQEQKETYKRLHEKATEAGKEIDPFGYKYLLQNPYLTGLYLAFQKQDYEMLHNAIYHNSKHELSKFSSGGYDHSGNFWKVLDAMASNHVETVEACLPEELGLGKNGYPPFVKTSNLLMALWYRNDEWLDAAYTEGTKLLGQKKGLWEKAIMEYLLAIADRDADRATEALGNVCKTSRRVDRPKLYKSLCTEAHGLYHIARHLLPENLFDQIEIPNNPNFCRGLIDWQKEHGYPETGELIVDYPDELGFMNRILNLPVQRCVLEGSGKRQTVDVEEMKKRAMGALEAGTT</sequence>
<gene>
    <name evidence="2" type="ORF">ACFQQH_15930</name>
</gene>
<dbReference type="Proteomes" id="UP001596483">
    <property type="component" value="Unassembled WGS sequence"/>
</dbReference>
<protein>
    <submittedName>
        <fullName evidence="2">Uncharacterized protein</fullName>
    </submittedName>
</protein>
<organism evidence="2 3">
    <name type="scientific">Bhargavaea changchunensis</name>
    <dbReference type="NCBI Taxonomy" id="2134037"/>
    <lineage>
        <taxon>Bacteria</taxon>
        <taxon>Bacillati</taxon>
        <taxon>Bacillota</taxon>
        <taxon>Bacilli</taxon>
        <taxon>Bacillales</taxon>
        <taxon>Caryophanaceae</taxon>
        <taxon>Bhargavaea</taxon>
    </lineage>
</organism>
<proteinExistence type="predicted"/>
<dbReference type="RefSeq" id="WP_157293456.1">
    <property type="nucleotide sequence ID" value="NZ_JBHTCT010000038.1"/>
</dbReference>
<keyword evidence="3" id="KW-1185">Reference proteome</keyword>
<dbReference type="EMBL" id="JBHTCT010000038">
    <property type="protein sequence ID" value="MFC7366620.1"/>
    <property type="molecule type" value="Genomic_DNA"/>
</dbReference>
<accession>A0ABW2NKZ7</accession>